<keyword evidence="1" id="KW-0472">Membrane</keyword>
<dbReference type="InterPro" id="IPR055968">
    <property type="entry name" value="DUF7546"/>
</dbReference>
<comment type="caution">
    <text evidence="2">The sequence shown here is derived from an EMBL/GenBank/DDBJ whole genome shotgun (WGS) entry which is preliminary data.</text>
</comment>
<keyword evidence="3" id="KW-1185">Reference proteome</keyword>
<feature type="transmembrane region" description="Helical" evidence="1">
    <location>
        <begin position="205"/>
        <end position="224"/>
    </location>
</feature>
<sequence length="232" mass="22923">MATDLGTVDGLPARFHGVRGAVYRGVLAGTLVALAYLVVLAAYLSVTSTDVIDVGRAGYPLVWFVTGAGALAAITAVDGRASSGRRRTSPWAVGVAVGYVLLLAAVSGLVTLDAAGFGGSVTGALPGWGPVVLADLGIVGLAIVPFQSVGYVVLGVLLARALTVRSGSLAAGVVGLFSCAGCLLPIVAAAASAVGVPLFEGVGSYRLSTVAFVSAALLLVGVIVRGAGSCRR</sequence>
<feature type="transmembrane region" description="Helical" evidence="1">
    <location>
        <begin position="57"/>
        <end position="77"/>
    </location>
</feature>
<keyword evidence="1" id="KW-0812">Transmembrane</keyword>
<feature type="transmembrane region" description="Helical" evidence="1">
    <location>
        <begin position="21"/>
        <end position="45"/>
    </location>
</feature>
<reference evidence="2" key="1">
    <citation type="submission" date="2021-03" db="EMBL/GenBank/DDBJ databases">
        <title>Genomic Encyclopedia of Type Strains, Phase IV (KMG-IV): sequencing the most valuable type-strain genomes for metagenomic binning, comparative biology and taxonomic classification.</title>
        <authorList>
            <person name="Goeker M."/>
        </authorList>
    </citation>
    <scope>NUCLEOTIDE SEQUENCE</scope>
    <source>
        <strain evidence="2">DSM 23564</strain>
    </source>
</reference>
<evidence type="ECO:0000256" key="1">
    <source>
        <dbReference type="SAM" id="Phobius"/>
    </source>
</evidence>
<feature type="transmembrane region" description="Helical" evidence="1">
    <location>
        <begin position="169"/>
        <end position="199"/>
    </location>
</feature>
<dbReference type="OrthoDB" id="308076at2157"/>
<protein>
    <submittedName>
        <fullName evidence="2">Uncharacterized protein</fullName>
    </submittedName>
</protein>
<proteinExistence type="predicted"/>
<name>A0A8T4GD62_9EURY</name>
<accession>A0A8T4GD62</accession>
<feature type="transmembrane region" description="Helical" evidence="1">
    <location>
        <begin position="132"/>
        <end position="157"/>
    </location>
</feature>
<dbReference type="Proteomes" id="UP000823588">
    <property type="component" value="Unassembled WGS sequence"/>
</dbReference>
<organism evidence="2 3">
    <name type="scientific">Halorubrum alkaliphilum</name>
    <dbReference type="NCBI Taxonomy" id="261290"/>
    <lineage>
        <taxon>Archaea</taxon>
        <taxon>Methanobacteriati</taxon>
        <taxon>Methanobacteriota</taxon>
        <taxon>Stenosarchaea group</taxon>
        <taxon>Halobacteria</taxon>
        <taxon>Halobacteriales</taxon>
        <taxon>Haloferacaceae</taxon>
        <taxon>Halorubrum</taxon>
    </lineage>
</organism>
<dbReference type="AlphaFoldDB" id="A0A8T4GD62"/>
<evidence type="ECO:0000313" key="2">
    <source>
        <dbReference type="EMBL" id="MBP1922378.1"/>
    </source>
</evidence>
<feature type="transmembrane region" description="Helical" evidence="1">
    <location>
        <begin position="89"/>
        <end position="112"/>
    </location>
</feature>
<gene>
    <name evidence="2" type="ORF">J2751_001386</name>
</gene>
<dbReference type="Pfam" id="PF24412">
    <property type="entry name" value="DUF7546"/>
    <property type="match status" value="1"/>
</dbReference>
<evidence type="ECO:0000313" key="3">
    <source>
        <dbReference type="Proteomes" id="UP000823588"/>
    </source>
</evidence>
<keyword evidence="1" id="KW-1133">Transmembrane helix</keyword>
<dbReference type="EMBL" id="JAGGKQ010000007">
    <property type="protein sequence ID" value="MBP1922378.1"/>
    <property type="molecule type" value="Genomic_DNA"/>
</dbReference>
<dbReference type="RefSeq" id="WP_209484449.1">
    <property type="nucleotide sequence ID" value="NZ_JAGGKQ010000007.1"/>
</dbReference>